<dbReference type="Gene3D" id="1.10.540.10">
    <property type="entry name" value="Acyl-CoA dehydrogenase/oxidase, N-terminal domain"/>
    <property type="match status" value="1"/>
</dbReference>
<dbReference type="Pfam" id="PF00441">
    <property type="entry name" value="Acyl-CoA_dh_1"/>
    <property type="match status" value="1"/>
</dbReference>
<evidence type="ECO:0000259" key="10">
    <source>
        <dbReference type="Pfam" id="PF12806"/>
    </source>
</evidence>
<protein>
    <submittedName>
        <fullName evidence="11">Acyl-CoA dehydrogenase</fullName>
    </submittedName>
</protein>
<name>A0A5K7ZI00_9BACT</name>
<dbReference type="GO" id="GO:0050660">
    <property type="term" value="F:flavin adenine dinucleotide binding"/>
    <property type="evidence" value="ECO:0007669"/>
    <property type="project" value="InterPro"/>
</dbReference>
<dbReference type="SUPFAM" id="SSF56645">
    <property type="entry name" value="Acyl-CoA dehydrogenase NM domain-like"/>
    <property type="match status" value="1"/>
</dbReference>
<dbReference type="GO" id="GO:0016627">
    <property type="term" value="F:oxidoreductase activity, acting on the CH-CH group of donors"/>
    <property type="evidence" value="ECO:0007669"/>
    <property type="project" value="InterPro"/>
</dbReference>
<evidence type="ECO:0000313" key="12">
    <source>
        <dbReference type="Proteomes" id="UP000425960"/>
    </source>
</evidence>
<dbReference type="InterPro" id="IPR037069">
    <property type="entry name" value="AcylCoA_DH/ox_N_sf"/>
</dbReference>
<dbReference type="Pfam" id="PF02771">
    <property type="entry name" value="Acyl-CoA_dh_N"/>
    <property type="match status" value="1"/>
</dbReference>
<evidence type="ECO:0000256" key="6">
    <source>
        <dbReference type="RuleBase" id="RU362125"/>
    </source>
</evidence>
<dbReference type="InterPro" id="IPR006091">
    <property type="entry name" value="Acyl-CoA_Oxase/DH_mid-dom"/>
</dbReference>
<feature type="domain" description="Acetyl-CoA dehydrogenase-like C-terminal" evidence="10">
    <location>
        <begin position="464"/>
        <end position="591"/>
    </location>
</feature>
<dbReference type="EMBL" id="AP021876">
    <property type="protein sequence ID" value="BBO80974.1"/>
    <property type="molecule type" value="Genomic_DNA"/>
</dbReference>
<evidence type="ECO:0000259" key="8">
    <source>
        <dbReference type="Pfam" id="PF02770"/>
    </source>
</evidence>
<dbReference type="Pfam" id="PF12806">
    <property type="entry name" value="Acyl-CoA_dh_C"/>
    <property type="match status" value="1"/>
</dbReference>
<dbReference type="InterPro" id="IPR046373">
    <property type="entry name" value="Acyl-CoA_Oxase/DH_mid-dom_sf"/>
</dbReference>
<dbReference type="RefSeq" id="WP_155321784.1">
    <property type="nucleotide sequence ID" value="NZ_AP021876.1"/>
</dbReference>
<evidence type="ECO:0000259" key="9">
    <source>
        <dbReference type="Pfam" id="PF02771"/>
    </source>
</evidence>
<evidence type="ECO:0000256" key="4">
    <source>
        <dbReference type="ARBA" id="ARBA00022630"/>
    </source>
</evidence>
<reference evidence="11 12" key="1">
    <citation type="submission" date="2019-11" db="EMBL/GenBank/DDBJ databases">
        <title>Comparative genomics of hydrocarbon-degrading Desulfosarcina strains.</title>
        <authorList>
            <person name="Watanabe M."/>
            <person name="Kojima H."/>
            <person name="Fukui M."/>
        </authorList>
    </citation>
    <scope>NUCLEOTIDE SEQUENCE [LARGE SCALE GENOMIC DNA]</scope>
    <source>
        <strain evidence="11 12">28bB2T</strain>
    </source>
</reference>
<evidence type="ECO:0000256" key="2">
    <source>
        <dbReference type="ARBA" id="ARBA00009347"/>
    </source>
</evidence>
<comment type="subunit">
    <text evidence="3">Homotetramer.</text>
</comment>
<accession>A0A5K7ZI00</accession>
<evidence type="ECO:0000256" key="1">
    <source>
        <dbReference type="ARBA" id="ARBA00001974"/>
    </source>
</evidence>
<dbReference type="InterPro" id="IPR025878">
    <property type="entry name" value="Acyl-CoA_dh-like_C_dom"/>
</dbReference>
<evidence type="ECO:0000259" key="7">
    <source>
        <dbReference type="Pfam" id="PF00441"/>
    </source>
</evidence>
<keyword evidence="5 6" id="KW-0274">FAD</keyword>
<evidence type="ECO:0000256" key="5">
    <source>
        <dbReference type="ARBA" id="ARBA00022827"/>
    </source>
</evidence>
<dbReference type="Gene3D" id="1.20.140.10">
    <property type="entry name" value="Butyryl-CoA Dehydrogenase, subunit A, domain 3"/>
    <property type="match status" value="1"/>
</dbReference>
<comment type="similarity">
    <text evidence="2 6">Belongs to the acyl-CoA dehydrogenase family.</text>
</comment>
<dbReference type="InterPro" id="IPR009075">
    <property type="entry name" value="AcylCo_DH/oxidase_C"/>
</dbReference>
<dbReference type="Gene3D" id="2.40.110.10">
    <property type="entry name" value="Butyryl-CoA Dehydrogenase, subunit A, domain 2"/>
    <property type="match status" value="1"/>
</dbReference>
<dbReference type="KEGG" id="dov:DSCO28_15400"/>
<feature type="domain" description="Acyl-CoA dehydrogenase/oxidase N-terminal" evidence="9">
    <location>
        <begin position="40"/>
        <end position="156"/>
    </location>
</feature>
<gene>
    <name evidence="11" type="ORF">DSCO28_15400</name>
</gene>
<dbReference type="InterPro" id="IPR009100">
    <property type="entry name" value="AcylCoA_DH/oxidase_NM_dom_sf"/>
</dbReference>
<feature type="domain" description="Acyl-CoA oxidase/dehydrogenase middle" evidence="8">
    <location>
        <begin position="162"/>
        <end position="267"/>
    </location>
</feature>
<dbReference type="AlphaFoldDB" id="A0A5K7ZI00"/>
<dbReference type="SUPFAM" id="SSF47203">
    <property type="entry name" value="Acyl-CoA dehydrogenase C-terminal domain-like"/>
    <property type="match status" value="1"/>
</dbReference>
<dbReference type="PANTHER" id="PTHR42803:SF3">
    <property type="entry name" value="ACYL-COA DEHYDROGENASE-RELATED"/>
    <property type="match status" value="1"/>
</dbReference>
<dbReference type="Pfam" id="PF02770">
    <property type="entry name" value="Acyl-CoA_dh_M"/>
    <property type="match status" value="1"/>
</dbReference>
<evidence type="ECO:0000313" key="11">
    <source>
        <dbReference type="EMBL" id="BBO80974.1"/>
    </source>
</evidence>
<comment type="cofactor">
    <cofactor evidence="1 6">
        <name>FAD</name>
        <dbReference type="ChEBI" id="CHEBI:57692"/>
    </cofactor>
</comment>
<dbReference type="Proteomes" id="UP000425960">
    <property type="component" value="Chromosome"/>
</dbReference>
<feature type="domain" description="Acyl-CoA dehydrogenase/oxidase C-terminal" evidence="7">
    <location>
        <begin position="284"/>
        <end position="448"/>
    </location>
</feature>
<proteinExistence type="inferred from homology"/>
<evidence type="ECO:0000256" key="3">
    <source>
        <dbReference type="ARBA" id="ARBA00011881"/>
    </source>
</evidence>
<organism evidence="11 12">
    <name type="scientific">Desulfosarcina ovata subsp. sediminis</name>
    <dbReference type="NCBI Taxonomy" id="885957"/>
    <lineage>
        <taxon>Bacteria</taxon>
        <taxon>Pseudomonadati</taxon>
        <taxon>Thermodesulfobacteriota</taxon>
        <taxon>Desulfobacteria</taxon>
        <taxon>Desulfobacterales</taxon>
        <taxon>Desulfosarcinaceae</taxon>
        <taxon>Desulfosarcina</taxon>
    </lineage>
</organism>
<dbReference type="InterPro" id="IPR013786">
    <property type="entry name" value="AcylCoA_DH/ox_N"/>
</dbReference>
<dbReference type="PANTHER" id="PTHR42803">
    <property type="entry name" value="ACYL-COA DEHYDROGENASE"/>
    <property type="match status" value="1"/>
</dbReference>
<keyword evidence="4 6" id="KW-0285">Flavoprotein</keyword>
<keyword evidence="6" id="KW-0560">Oxidoreductase</keyword>
<dbReference type="InterPro" id="IPR052166">
    <property type="entry name" value="Diverse_Acyl-CoA_DH"/>
</dbReference>
<sequence length="600" mass="66005">MAQVIADKRDVDFVLHEQLHVDALSQHPEFAEFNRKVVDMIVTEARGLAVKEMLPTLRPGDEEGCVFDQGAVHTPASFKRAWRLLQDGEWLAPARDPRWGGQGMPETVAMATREYLSGGNMALFLCAALTHGAAHLIEIFGSESQKQTYLEKMYQGRWSGTMLLTEPDAGSDLGALTTSAVKNDDGSYSISGNKIFISSGEQDLTENIIHPVLARIDGAPAGSRGVSLFLVPKYHVNPDGSLGERNDVFCTGIEHKMGINGSPTCSMALGGKGRCIGTLLGQENRGLAAMFVMMNEERLMCGWQSLANASSAYLHALDYARTRVQSALPGGDGKPVAIINHADVRRMLLNMKTYVDGMRSLLYFIAYCEDRKRISTGDEEHYQHLIDILIPVAKGYVSDRAVDVCNTGVQVFGGYGYTREYPMEQLLRDVRICGIYEGTNGIQALDLMTRKITLDDGALFAELSEEIRKTIAMARETSRSAFLAERLDACLNDLADSVSQIRERLTRPDERLRVMVAASPFLEATGDLVMGWMLLWRATLAERALATGARKKDAAFYTGQILAAEHFTETAMAMITTRLQVIRESRGIALDIPEDAFGGK</sequence>
<dbReference type="InterPro" id="IPR036250">
    <property type="entry name" value="AcylCo_DH-like_C"/>
</dbReference>